<keyword evidence="3" id="KW-1185">Reference proteome</keyword>
<evidence type="ECO:0000313" key="2">
    <source>
        <dbReference type="EMBL" id="TQD93870.1"/>
    </source>
</evidence>
<sequence length="167" mass="18620">MGSISAGIPGFREGVRNIHPRPPSPFMCIALEANCIKWKALRTSKDRRAEQRFFSDGWTAVAFSLAVAVDYRALQWQNIDSASFHGCCFFSAAVQCAAHPEPNGVQTNLKAEEPGIRIGREKRIQFQSPPPQAPLMRKPPSPADPTRSRNSALLQALDILRQRHEEK</sequence>
<accession>A0A540M542</accession>
<feature type="region of interest" description="Disordered" evidence="1">
    <location>
        <begin position="122"/>
        <end position="152"/>
    </location>
</feature>
<evidence type="ECO:0000256" key="1">
    <source>
        <dbReference type="SAM" id="MobiDB-lite"/>
    </source>
</evidence>
<protein>
    <submittedName>
        <fullName evidence="2">Uncharacterized protein</fullName>
    </submittedName>
</protein>
<dbReference type="AlphaFoldDB" id="A0A540M542"/>
<comment type="caution">
    <text evidence="2">The sequence shown here is derived from an EMBL/GenBank/DDBJ whole genome shotgun (WGS) entry which is preliminary data.</text>
</comment>
<evidence type="ECO:0000313" key="3">
    <source>
        <dbReference type="Proteomes" id="UP000315295"/>
    </source>
</evidence>
<proteinExistence type="predicted"/>
<dbReference type="EMBL" id="VIEB01000356">
    <property type="protein sequence ID" value="TQD93870.1"/>
    <property type="molecule type" value="Genomic_DNA"/>
</dbReference>
<organism evidence="2 3">
    <name type="scientific">Malus baccata</name>
    <name type="common">Siberian crab apple</name>
    <name type="synonym">Pyrus baccata</name>
    <dbReference type="NCBI Taxonomy" id="106549"/>
    <lineage>
        <taxon>Eukaryota</taxon>
        <taxon>Viridiplantae</taxon>
        <taxon>Streptophyta</taxon>
        <taxon>Embryophyta</taxon>
        <taxon>Tracheophyta</taxon>
        <taxon>Spermatophyta</taxon>
        <taxon>Magnoliopsida</taxon>
        <taxon>eudicotyledons</taxon>
        <taxon>Gunneridae</taxon>
        <taxon>Pentapetalae</taxon>
        <taxon>rosids</taxon>
        <taxon>fabids</taxon>
        <taxon>Rosales</taxon>
        <taxon>Rosaceae</taxon>
        <taxon>Amygdaloideae</taxon>
        <taxon>Maleae</taxon>
        <taxon>Malus</taxon>
    </lineage>
</organism>
<reference evidence="2 3" key="1">
    <citation type="journal article" date="2019" name="G3 (Bethesda)">
        <title>Sequencing of a Wild Apple (Malus baccata) Genome Unravels the Differences Between Cultivated and Wild Apple Species Regarding Disease Resistance and Cold Tolerance.</title>
        <authorList>
            <person name="Chen X."/>
        </authorList>
    </citation>
    <scope>NUCLEOTIDE SEQUENCE [LARGE SCALE GENOMIC DNA]</scope>
    <source>
        <strain evidence="3">cv. Shandingzi</strain>
        <tissue evidence="2">Leaves</tissue>
    </source>
</reference>
<dbReference type="Proteomes" id="UP000315295">
    <property type="component" value="Unassembled WGS sequence"/>
</dbReference>
<feature type="compositionally biased region" description="Pro residues" evidence="1">
    <location>
        <begin position="128"/>
        <end position="143"/>
    </location>
</feature>
<name>A0A540M542_MALBA</name>
<gene>
    <name evidence="2" type="ORF">C1H46_020558</name>
</gene>